<dbReference type="RefSeq" id="WP_191725010.1">
    <property type="nucleotide sequence ID" value="NZ_JACSPY010000001.1"/>
</dbReference>
<dbReference type="Proteomes" id="UP000651517">
    <property type="component" value="Unassembled WGS sequence"/>
</dbReference>
<evidence type="ECO:0008006" key="3">
    <source>
        <dbReference type="Google" id="ProtNLM"/>
    </source>
</evidence>
<organism evidence="1 2">
    <name type="scientific">Brevibacterium gallinarum</name>
    <dbReference type="NCBI Taxonomy" id="2762220"/>
    <lineage>
        <taxon>Bacteria</taxon>
        <taxon>Bacillati</taxon>
        <taxon>Actinomycetota</taxon>
        <taxon>Actinomycetes</taxon>
        <taxon>Micrococcales</taxon>
        <taxon>Brevibacteriaceae</taxon>
        <taxon>Brevibacterium</taxon>
    </lineage>
</organism>
<proteinExistence type="predicted"/>
<dbReference type="EMBL" id="JACSPY010000001">
    <property type="protein sequence ID" value="MBD8019408.1"/>
    <property type="molecule type" value="Genomic_DNA"/>
</dbReference>
<name>A0ABR8WR88_9MICO</name>
<keyword evidence="2" id="KW-1185">Reference proteome</keyword>
<gene>
    <name evidence="1" type="ORF">H9634_01235</name>
</gene>
<sequence length="64" mass="7180">MTRYTTRDEAIAREIIEPIEAGQATAAEFDIDAIADQVLGSYEDGYACQVEHDEFWQIIADNAK</sequence>
<evidence type="ECO:0000313" key="2">
    <source>
        <dbReference type="Proteomes" id="UP000651517"/>
    </source>
</evidence>
<reference evidence="1 2" key="1">
    <citation type="submission" date="2020-08" db="EMBL/GenBank/DDBJ databases">
        <title>A Genomic Blueprint of the Chicken Gut Microbiome.</title>
        <authorList>
            <person name="Gilroy R."/>
            <person name="Ravi A."/>
            <person name="Getino M."/>
            <person name="Pursley I."/>
            <person name="Horton D.L."/>
            <person name="Alikhan N.-F."/>
            <person name="Baker D."/>
            <person name="Gharbi K."/>
            <person name="Hall N."/>
            <person name="Watson M."/>
            <person name="Adriaenssens E.M."/>
            <person name="Foster-Nyarko E."/>
            <person name="Jarju S."/>
            <person name="Secka A."/>
            <person name="Antonio M."/>
            <person name="Oren A."/>
            <person name="Chaudhuri R."/>
            <person name="La Ragione R.M."/>
            <person name="Hildebrand F."/>
            <person name="Pallen M.J."/>
        </authorList>
    </citation>
    <scope>NUCLEOTIDE SEQUENCE [LARGE SCALE GENOMIC DNA]</scope>
    <source>
        <strain evidence="1 2">Re57</strain>
    </source>
</reference>
<accession>A0ABR8WR88</accession>
<protein>
    <recommendedName>
        <fullName evidence="3">Antitoxin VbhA domain-containing protein</fullName>
    </recommendedName>
</protein>
<evidence type="ECO:0000313" key="1">
    <source>
        <dbReference type="EMBL" id="MBD8019408.1"/>
    </source>
</evidence>
<comment type="caution">
    <text evidence="1">The sequence shown here is derived from an EMBL/GenBank/DDBJ whole genome shotgun (WGS) entry which is preliminary data.</text>
</comment>